<comment type="similarity">
    <text evidence="1 2">Belongs to the enoyl-CoA hydratase/isomerase family.</text>
</comment>
<dbReference type="AlphaFoldDB" id="A0A934TT41"/>
<accession>A0A934TT41</accession>
<reference evidence="3" key="1">
    <citation type="journal article" date="2012" name="J. Microbiol. Biotechnol.">
        <title>Ramlibacter ginsenosidimutans sp. nov., with ginsenoside-converting activity.</title>
        <authorList>
            <person name="Wang L."/>
            <person name="An D.S."/>
            <person name="Kim S.G."/>
            <person name="Jin F.X."/>
            <person name="Kim S.C."/>
            <person name="Lee S.T."/>
            <person name="Im W.T."/>
        </authorList>
    </citation>
    <scope>NUCLEOTIDE SEQUENCE</scope>
    <source>
        <strain evidence="3">KACC 17527</strain>
    </source>
</reference>
<dbReference type="RefSeq" id="WP_201171848.1">
    <property type="nucleotide sequence ID" value="NZ_JAEPWM010000005.1"/>
</dbReference>
<dbReference type="PROSITE" id="PS00166">
    <property type="entry name" value="ENOYL_COA_HYDRATASE"/>
    <property type="match status" value="1"/>
</dbReference>
<evidence type="ECO:0000313" key="3">
    <source>
        <dbReference type="EMBL" id="MBK6007079.1"/>
    </source>
</evidence>
<dbReference type="NCBIfam" id="NF005595">
    <property type="entry name" value="PRK07327.1"/>
    <property type="match status" value="1"/>
</dbReference>
<evidence type="ECO:0000256" key="2">
    <source>
        <dbReference type="RuleBase" id="RU003707"/>
    </source>
</evidence>
<comment type="caution">
    <text evidence="3">The sequence shown here is derived from an EMBL/GenBank/DDBJ whole genome shotgun (WGS) entry which is preliminary data.</text>
</comment>
<dbReference type="PANTHER" id="PTHR43459">
    <property type="entry name" value="ENOYL-COA HYDRATASE"/>
    <property type="match status" value="1"/>
</dbReference>
<dbReference type="CDD" id="cd06558">
    <property type="entry name" value="crotonase-like"/>
    <property type="match status" value="1"/>
</dbReference>
<dbReference type="PANTHER" id="PTHR43459:SF3">
    <property type="entry name" value="ENOYL-COA HYDRATASE ECHA15 (ENOYL HYDRASE) (UNSATURATED ACYL-COA HYDRATASE) (CROTONASE)-RELATED"/>
    <property type="match status" value="1"/>
</dbReference>
<dbReference type="GO" id="GO:0003824">
    <property type="term" value="F:catalytic activity"/>
    <property type="evidence" value="ECO:0007669"/>
    <property type="project" value="InterPro"/>
</dbReference>
<reference evidence="3" key="2">
    <citation type="submission" date="2021-01" db="EMBL/GenBank/DDBJ databases">
        <authorList>
            <person name="Kang M."/>
        </authorList>
    </citation>
    <scope>NUCLEOTIDE SEQUENCE</scope>
    <source>
        <strain evidence="3">KACC 17527</strain>
    </source>
</reference>
<dbReference type="Proteomes" id="UP000630528">
    <property type="component" value="Unassembled WGS sequence"/>
</dbReference>
<dbReference type="Gene3D" id="3.90.226.10">
    <property type="entry name" value="2-enoyl-CoA Hydratase, Chain A, domain 1"/>
    <property type="match status" value="1"/>
</dbReference>
<name>A0A934TT41_9BURK</name>
<evidence type="ECO:0000256" key="1">
    <source>
        <dbReference type="ARBA" id="ARBA00005254"/>
    </source>
</evidence>
<dbReference type="InterPro" id="IPR018376">
    <property type="entry name" value="Enoyl-CoA_hyd/isom_CS"/>
</dbReference>
<evidence type="ECO:0000313" key="4">
    <source>
        <dbReference type="Proteomes" id="UP000630528"/>
    </source>
</evidence>
<dbReference type="EMBL" id="JAEPWM010000005">
    <property type="protein sequence ID" value="MBK6007079.1"/>
    <property type="molecule type" value="Genomic_DNA"/>
</dbReference>
<dbReference type="InterPro" id="IPR001753">
    <property type="entry name" value="Enoyl-CoA_hydra/iso"/>
</dbReference>
<sequence>MNQPERYAQYEALALNRHDHGILEIVMGASRSANRKLSTADHRMHRELSTIWNDIDQDPEVRVAIIRGEGKGFSAGGDLGLVEDMARDFNVRSRVWREARDLVYNVINCSKPIVSAMHGPAVGAGLVAGLLADISIAAKSARIIDGHTRLGVAAGDHAAIVWPLLCGMAKAKYYLLLCDPVSGEEAERIGLVSLAVDEADLVPKAFEIAQRLAQGSSTAVRWTKYALNNWLRLAGPSFDASLAMEFMGFSGPDVQEGIASLRERRAPKFDPGCPF</sequence>
<dbReference type="InterPro" id="IPR029045">
    <property type="entry name" value="ClpP/crotonase-like_dom_sf"/>
</dbReference>
<organism evidence="3 4">
    <name type="scientific">Ramlibacter ginsenosidimutans</name>
    <dbReference type="NCBI Taxonomy" id="502333"/>
    <lineage>
        <taxon>Bacteria</taxon>
        <taxon>Pseudomonadati</taxon>
        <taxon>Pseudomonadota</taxon>
        <taxon>Betaproteobacteria</taxon>
        <taxon>Burkholderiales</taxon>
        <taxon>Comamonadaceae</taxon>
        <taxon>Ramlibacter</taxon>
    </lineage>
</organism>
<gene>
    <name evidence="3" type="ORF">JJB11_13335</name>
</gene>
<proteinExistence type="inferred from homology"/>
<dbReference type="InterPro" id="IPR014748">
    <property type="entry name" value="Enoyl-CoA_hydra_C"/>
</dbReference>
<protein>
    <submittedName>
        <fullName evidence="3">Enoyl-CoA hydratase/isomerase family protein</fullName>
    </submittedName>
</protein>
<keyword evidence="4" id="KW-1185">Reference proteome</keyword>
<dbReference type="SUPFAM" id="SSF52096">
    <property type="entry name" value="ClpP/crotonase"/>
    <property type="match status" value="1"/>
</dbReference>
<dbReference type="Pfam" id="PF00378">
    <property type="entry name" value="ECH_1"/>
    <property type="match status" value="1"/>
</dbReference>
<dbReference type="Gene3D" id="1.10.12.10">
    <property type="entry name" value="Lyase 2-enoyl-coa Hydratase, Chain A, domain 2"/>
    <property type="match status" value="1"/>
</dbReference>